<dbReference type="InterPro" id="IPR003399">
    <property type="entry name" value="Mce/MlaD"/>
</dbReference>
<evidence type="ECO:0000256" key="1">
    <source>
        <dbReference type="SAM" id="Phobius"/>
    </source>
</evidence>
<proteinExistence type="predicted"/>
<dbReference type="Pfam" id="PF02470">
    <property type="entry name" value="MlaD"/>
    <property type="match status" value="1"/>
</dbReference>
<organism evidence="3 4">
    <name type="scientific">Mycolicibacterium pulveris</name>
    <name type="common">Mycobacterium pulveris</name>
    <dbReference type="NCBI Taxonomy" id="36813"/>
    <lineage>
        <taxon>Bacteria</taxon>
        <taxon>Bacillati</taxon>
        <taxon>Actinomycetota</taxon>
        <taxon>Actinomycetes</taxon>
        <taxon>Mycobacteriales</taxon>
        <taxon>Mycobacteriaceae</taxon>
        <taxon>Mycolicibacterium</taxon>
    </lineage>
</organism>
<evidence type="ECO:0000313" key="3">
    <source>
        <dbReference type="EMBL" id="BBY81521.1"/>
    </source>
</evidence>
<keyword evidence="1" id="KW-0472">Membrane</keyword>
<evidence type="ECO:0000313" key="4">
    <source>
        <dbReference type="Proteomes" id="UP000467252"/>
    </source>
</evidence>
<keyword evidence="4" id="KW-1185">Reference proteome</keyword>
<dbReference type="EMBL" id="AP022599">
    <property type="protein sequence ID" value="BBY81521.1"/>
    <property type="molecule type" value="Genomic_DNA"/>
</dbReference>
<reference evidence="3 4" key="1">
    <citation type="journal article" date="2019" name="Emerg. Microbes Infect.">
        <title>Comprehensive subspecies identification of 175 nontuberculous mycobacteria species based on 7547 genomic profiles.</title>
        <authorList>
            <person name="Matsumoto Y."/>
            <person name="Kinjo T."/>
            <person name="Motooka D."/>
            <person name="Nabeya D."/>
            <person name="Jung N."/>
            <person name="Uechi K."/>
            <person name="Horii T."/>
            <person name="Iida T."/>
            <person name="Fujita J."/>
            <person name="Nakamura S."/>
        </authorList>
    </citation>
    <scope>NUCLEOTIDE SEQUENCE [LARGE SCALE GENOMIC DNA]</scope>
    <source>
        <strain evidence="3 4">JCM 6370</strain>
    </source>
</reference>
<keyword evidence="1" id="KW-1133">Transmembrane helix</keyword>
<gene>
    <name evidence="3" type="ORF">MPUL_26790</name>
</gene>
<dbReference type="AlphaFoldDB" id="A0A7I7UL22"/>
<dbReference type="RefSeq" id="WP_163900950.1">
    <property type="nucleotide sequence ID" value="NZ_AP022599.1"/>
</dbReference>
<feature type="domain" description="Mce/MlaD" evidence="2">
    <location>
        <begin position="45"/>
        <end position="121"/>
    </location>
</feature>
<sequence>MLFRTTAEQEARLLARIGLALVAAVAMVAALIVLNPFSRAEPRTSITVDTPYVGQGVARGAPVIMHGIRVGEVASVSSRPQGGVRLHLALAPGPTEGLTDTLAIDFRPSNYFGVTGVNLIRGAAGGNLLRDGAQLDLVPRGNYTMQSLISRVGELTNGVVTPELVSVIDRATRYVDGLNPLMETMLLVANAVTKVQTVSAGRLVRNTAGIAVAAPSFVDGAADLAQRLNDNGLVGDEEFFQDRFLATVQLASTGLFGAVGQLLSSHVDDLLPATQVVRTLATPVPGIARARNISGTLVELRRRFELMYQGSPEQRALQVHITLDTLPGVAAPLDAMGAPR</sequence>
<accession>A0A7I7UL22</accession>
<keyword evidence="1" id="KW-0812">Transmembrane</keyword>
<feature type="transmembrane region" description="Helical" evidence="1">
    <location>
        <begin position="13"/>
        <end position="34"/>
    </location>
</feature>
<dbReference type="Proteomes" id="UP000467252">
    <property type="component" value="Chromosome"/>
</dbReference>
<protein>
    <recommendedName>
        <fullName evidence="2">Mce/MlaD domain-containing protein</fullName>
    </recommendedName>
</protein>
<name>A0A7I7UL22_MYCPV</name>
<evidence type="ECO:0000259" key="2">
    <source>
        <dbReference type="Pfam" id="PF02470"/>
    </source>
</evidence>